<proteinExistence type="predicted"/>
<name>A0AAE1CUF1_9GAST</name>
<reference evidence="2" key="1">
    <citation type="journal article" date="2023" name="G3 (Bethesda)">
        <title>A reference genome for the long-term kleptoplast-retaining sea slug Elysia crispata morphotype clarki.</title>
        <authorList>
            <person name="Eastman K.E."/>
            <person name="Pendleton A.L."/>
            <person name="Shaikh M.A."/>
            <person name="Suttiyut T."/>
            <person name="Ogas R."/>
            <person name="Tomko P."/>
            <person name="Gavelis G."/>
            <person name="Widhalm J.R."/>
            <person name="Wisecaver J.H."/>
        </authorList>
    </citation>
    <scope>NUCLEOTIDE SEQUENCE</scope>
    <source>
        <strain evidence="2">ECLA1</strain>
    </source>
</reference>
<feature type="compositionally biased region" description="Polar residues" evidence="1">
    <location>
        <begin position="9"/>
        <end position="21"/>
    </location>
</feature>
<dbReference type="AlphaFoldDB" id="A0AAE1CUF1"/>
<feature type="compositionally biased region" description="Basic and acidic residues" evidence="1">
    <location>
        <begin position="38"/>
        <end position="47"/>
    </location>
</feature>
<evidence type="ECO:0000256" key="1">
    <source>
        <dbReference type="SAM" id="MobiDB-lite"/>
    </source>
</evidence>
<dbReference type="EMBL" id="JAWDGP010006665">
    <property type="protein sequence ID" value="KAK3737168.1"/>
    <property type="molecule type" value="Genomic_DNA"/>
</dbReference>
<dbReference type="Proteomes" id="UP001283361">
    <property type="component" value="Unassembled WGS sequence"/>
</dbReference>
<evidence type="ECO:0000313" key="2">
    <source>
        <dbReference type="EMBL" id="KAK3737168.1"/>
    </source>
</evidence>
<keyword evidence="3" id="KW-1185">Reference proteome</keyword>
<sequence>MHLGRPQATPESMATQRSRSGSGAGWQRTVRPALPHTSGERRAERGDYLITSGASLGHTPANLRSTVYSKSPKSYQSTADKYGSRIAVPGGALETGQRGGEYLRSVVQG</sequence>
<gene>
    <name evidence="2" type="ORF">RRG08_016472</name>
</gene>
<accession>A0AAE1CUF1</accession>
<feature type="compositionally biased region" description="Polar residues" evidence="1">
    <location>
        <begin position="62"/>
        <end position="79"/>
    </location>
</feature>
<evidence type="ECO:0000313" key="3">
    <source>
        <dbReference type="Proteomes" id="UP001283361"/>
    </source>
</evidence>
<protein>
    <submittedName>
        <fullName evidence="2">Uncharacterized protein</fullName>
    </submittedName>
</protein>
<organism evidence="2 3">
    <name type="scientific">Elysia crispata</name>
    <name type="common">lettuce slug</name>
    <dbReference type="NCBI Taxonomy" id="231223"/>
    <lineage>
        <taxon>Eukaryota</taxon>
        <taxon>Metazoa</taxon>
        <taxon>Spiralia</taxon>
        <taxon>Lophotrochozoa</taxon>
        <taxon>Mollusca</taxon>
        <taxon>Gastropoda</taxon>
        <taxon>Heterobranchia</taxon>
        <taxon>Euthyneura</taxon>
        <taxon>Panpulmonata</taxon>
        <taxon>Sacoglossa</taxon>
        <taxon>Placobranchoidea</taxon>
        <taxon>Plakobranchidae</taxon>
        <taxon>Elysia</taxon>
    </lineage>
</organism>
<comment type="caution">
    <text evidence="2">The sequence shown here is derived from an EMBL/GenBank/DDBJ whole genome shotgun (WGS) entry which is preliminary data.</text>
</comment>
<feature type="region of interest" description="Disordered" evidence="1">
    <location>
        <begin position="1"/>
        <end position="79"/>
    </location>
</feature>